<dbReference type="SFLD" id="SFLDF00027">
    <property type="entry name" value="p-type_atpase"/>
    <property type="match status" value="1"/>
</dbReference>
<dbReference type="RefSeq" id="WP_010759900.1">
    <property type="nucleotide sequence ID" value="NZ_ASWD01000003.1"/>
</dbReference>
<dbReference type="EMBL" id="AJAQ01000050">
    <property type="protein sequence ID" value="EOH86531.1"/>
    <property type="molecule type" value="Genomic_DNA"/>
</dbReference>
<sequence>MRFLRKAGNVVKQTGLTENEVQQRKAQGLQNNYEENATKSTKAILYDNIVTLFNFLNLIIGICLFLVGAYTNMFYLVIILTNICIGIYQEIHARNLVQKLSIVNQQKVKVIRDGQEQAINSTDLVLDDITIVHAGEQISADMDVLSGFAEVNEAMLTGESDLISKTAGSELLSGSFLTSGEVVAKVIHVGADNYATKLASEAKVHKPFNSELVRAIRKVSKFTSFIIIPFGILLFLEAFFFRTSGIKASVVVSAAAVLGMLPKGLVLLISIALTTGVTKLAKKRILVQDMYSIETLAHVDTLCLDKTGTITEGNMRVTNVHSVASDVDVQALLGSYLAQSTDSNVTMQALRDYFPETDRYRSLDVLPFSSDRKWGAMALEDFGVVYLGAPEKLLAANALPAQVASAQEEGLRVLLLAAGPGSKVPEEKENLTALAVIEIEDVIRRNAEETLAYLYNEGVELKVISGDNPITVSNIARRAGLPNFERYIDLATCDTDQEVIDAAQQYTVFGRVAPHQKKLLVQSLKNAGRTVAMTGDGVNDVLALREADVSIAMADGDDATRQIANLVLLDSDFTSLPEVVFEGRRVVNNVTKVSGIFFIKTIYSFLLSVICLLTATAFPFIPIQITLIDLAIEGYPSFFLSFEGNKERIKGKFLPTALRAAAPNALLVVANVLIVSLLARNNHWTQIDTTTLMYYLLIGISCLAVIKACLPLNPLRIFLIVTTVGGIYVAAMLFHSILEVGLLHPGSFAIFIGMMILNAVGYIFLSKALPHPMPKKEAGAKFFH</sequence>
<dbReference type="SUPFAM" id="SSF56784">
    <property type="entry name" value="HAD-like"/>
    <property type="match status" value="1"/>
</dbReference>
<dbReference type="InterPro" id="IPR001757">
    <property type="entry name" value="P_typ_ATPase"/>
</dbReference>
<dbReference type="SUPFAM" id="SSF81665">
    <property type="entry name" value="Calcium ATPase, transmembrane domain M"/>
    <property type="match status" value="1"/>
</dbReference>
<protein>
    <submittedName>
        <fullName evidence="8">HAD ATPase, P-type, family IC</fullName>
    </submittedName>
</protein>
<dbReference type="InterPro" id="IPR008250">
    <property type="entry name" value="ATPase_P-typ_transduc_dom_A_sf"/>
</dbReference>
<dbReference type="InterPro" id="IPR023299">
    <property type="entry name" value="ATPase_P-typ_cyto_dom_N"/>
</dbReference>
<dbReference type="SUPFAM" id="SSF81653">
    <property type="entry name" value="Calcium ATPase, transduction domain A"/>
    <property type="match status" value="1"/>
</dbReference>
<dbReference type="InterPro" id="IPR044492">
    <property type="entry name" value="P_typ_ATPase_HD_dom"/>
</dbReference>
<dbReference type="PRINTS" id="PR00120">
    <property type="entry name" value="HATPASE"/>
</dbReference>
<name>R2S138_9ENTE</name>
<dbReference type="Pfam" id="PF00122">
    <property type="entry name" value="E1-E2_ATPase"/>
    <property type="match status" value="1"/>
</dbReference>
<dbReference type="PROSITE" id="PS00154">
    <property type="entry name" value="ATPASE_E1_E2"/>
    <property type="match status" value="1"/>
</dbReference>
<accession>R2S138</accession>
<dbReference type="InterPro" id="IPR059000">
    <property type="entry name" value="ATPase_P-type_domA"/>
</dbReference>
<dbReference type="AlphaFoldDB" id="R2S138"/>
<proteinExistence type="predicted"/>
<feature type="domain" description="P-type ATPase A" evidence="7">
    <location>
        <begin position="104"/>
        <end position="201"/>
    </location>
</feature>
<dbReference type="Gene3D" id="1.20.1110.10">
    <property type="entry name" value="Calcium-transporting ATPase, transmembrane domain"/>
    <property type="match status" value="1"/>
</dbReference>
<dbReference type="NCBIfam" id="TIGR01494">
    <property type="entry name" value="ATPase_P-type"/>
    <property type="match status" value="2"/>
</dbReference>
<evidence type="ECO:0000256" key="1">
    <source>
        <dbReference type="ARBA" id="ARBA00004141"/>
    </source>
</evidence>
<keyword evidence="4 6" id="KW-1133">Transmembrane helix</keyword>
<feature type="transmembrane region" description="Helical" evidence="6">
    <location>
        <begin position="692"/>
        <end position="710"/>
    </location>
</feature>
<keyword evidence="5 6" id="KW-0472">Membrane</keyword>
<evidence type="ECO:0000256" key="6">
    <source>
        <dbReference type="SAM" id="Phobius"/>
    </source>
</evidence>
<reference evidence="8 9" key="1">
    <citation type="submission" date="2013-02" db="EMBL/GenBank/DDBJ databases">
        <title>The Genome Sequence of Enterococcus pallens BAA-351.</title>
        <authorList>
            <consortium name="The Broad Institute Genome Sequencing Platform"/>
            <consortium name="The Broad Institute Genome Sequencing Center for Infectious Disease"/>
            <person name="Earl A.M."/>
            <person name="Gilmore M.S."/>
            <person name="Lebreton F."/>
            <person name="Walker B."/>
            <person name="Young S.K."/>
            <person name="Zeng Q."/>
            <person name="Gargeya S."/>
            <person name="Fitzgerald M."/>
            <person name="Haas B."/>
            <person name="Abouelleil A."/>
            <person name="Alvarado L."/>
            <person name="Arachchi H.M."/>
            <person name="Berlin A.M."/>
            <person name="Chapman S.B."/>
            <person name="Dewar J."/>
            <person name="Goldberg J."/>
            <person name="Griggs A."/>
            <person name="Gujja S."/>
            <person name="Hansen M."/>
            <person name="Howarth C."/>
            <person name="Imamovic A."/>
            <person name="Larimer J."/>
            <person name="McCowan C."/>
            <person name="Murphy C."/>
            <person name="Neiman D."/>
            <person name="Pearson M."/>
            <person name="Priest M."/>
            <person name="Roberts A."/>
            <person name="Saif S."/>
            <person name="Shea T."/>
            <person name="Sisk P."/>
            <person name="Sykes S."/>
            <person name="Wortman J."/>
            <person name="Nusbaum C."/>
            <person name="Birren B."/>
        </authorList>
    </citation>
    <scope>NUCLEOTIDE SEQUENCE [LARGE SCALE GENOMIC DNA]</scope>
    <source>
        <strain evidence="8 9">ATCC BAA-351</strain>
    </source>
</reference>
<evidence type="ECO:0000256" key="4">
    <source>
        <dbReference type="ARBA" id="ARBA00022989"/>
    </source>
</evidence>
<dbReference type="PANTHER" id="PTHR42861">
    <property type="entry name" value="CALCIUM-TRANSPORTING ATPASE"/>
    <property type="match status" value="1"/>
</dbReference>
<dbReference type="InterPro" id="IPR023298">
    <property type="entry name" value="ATPase_P-typ_TM_dom_sf"/>
</dbReference>
<feature type="transmembrane region" description="Helical" evidence="6">
    <location>
        <begin position="49"/>
        <end position="67"/>
    </location>
</feature>
<evidence type="ECO:0000256" key="5">
    <source>
        <dbReference type="ARBA" id="ARBA00023136"/>
    </source>
</evidence>
<dbReference type="GO" id="GO:0016887">
    <property type="term" value="F:ATP hydrolysis activity"/>
    <property type="evidence" value="ECO:0007669"/>
    <property type="project" value="InterPro"/>
</dbReference>
<gene>
    <name evidence="8" type="ORF">UAU_04971</name>
</gene>
<dbReference type="SFLD" id="SFLDG00002">
    <property type="entry name" value="C1.7:_P-type_atpase_like"/>
    <property type="match status" value="1"/>
</dbReference>
<keyword evidence="9" id="KW-1185">Reference proteome</keyword>
<dbReference type="Gene3D" id="2.70.150.10">
    <property type="entry name" value="Calcium-transporting ATPase, cytoplasmic transduction domain A"/>
    <property type="match status" value="1"/>
</dbReference>
<feature type="transmembrane region" description="Helical" evidence="6">
    <location>
        <begin position="717"/>
        <end position="738"/>
    </location>
</feature>
<comment type="caution">
    <text evidence="8">The sequence shown here is derived from an EMBL/GenBank/DDBJ whole genome shotgun (WGS) entry which is preliminary data.</text>
</comment>
<dbReference type="Gene3D" id="3.40.1110.10">
    <property type="entry name" value="Calcium-transporting ATPase, cytoplasmic domain N"/>
    <property type="match status" value="1"/>
</dbReference>
<feature type="transmembrane region" description="Helical" evidence="6">
    <location>
        <begin position="621"/>
        <end position="640"/>
    </location>
</feature>
<evidence type="ECO:0000256" key="2">
    <source>
        <dbReference type="ARBA" id="ARBA00022692"/>
    </source>
</evidence>
<feature type="transmembrane region" description="Helical" evidence="6">
    <location>
        <begin position="744"/>
        <end position="765"/>
    </location>
</feature>
<feature type="transmembrane region" description="Helical" evidence="6">
    <location>
        <begin position="222"/>
        <end position="242"/>
    </location>
</feature>
<evidence type="ECO:0000313" key="9">
    <source>
        <dbReference type="Proteomes" id="UP000013782"/>
    </source>
</evidence>
<dbReference type="HOGENOM" id="CLU_002360_5_1_9"/>
<dbReference type="InterPro" id="IPR018303">
    <property type="entry name" value="ATPase_P-typ_P_site"/>
</dbReference>
<dbReference type="STRING" id="160454.RV10_GL003489"/>
<keyword evidence="3" id="KW-1278">Translocase</keyword>
<dbReference type="Pfam" id="PF00702">
    <property type="entry name" value="Hydrolase"/>
    <property type="match status" value="1"/>
</dbReference>
<evidence type="ECO:0000313" key="8">
    <source>
        <dbReference type="EMBL" id="EOH86531.1"/>
    </source>
</evidence>
<dbReference type="InterPro" id="IPR036412">
    <property type="entry name" value="HAD-like_sf"/>
</dbReference>
<dbReference type="InterPro" id="IPR023214">
    <property type="entry name" value="HAD_sf"/>
</dbReference>
<feature type="transmembrane region" description="Helical" evidence="6">
    <location>
        <begin position="661"/>
        <end position="680"/>
    </location>
</feature>
<dbReference type="eggNOG" id="COG0474">
    <property type="taxonomic scope" value="Bacteria"/>
</dbReference>
<dbReference type="Gene3D" id="3.40.50.1000">
    <property type="entry name" value="HAD superfamily/HAD-like"/>
    <property type="match status" value="1"/>
</dbReference>
<evidence type="ECO:0000256" key="3">
    <source>
        <dbReference type="ARBA" id="ARBA00022967"/>
    </source>
</evidence>
<dbReference type="CDD" id="cd02609">
    <property type="entry name" value="P-type_ATPase"/>
    <property type="match status" value="1"/>
</dbReference>
<dbReference type="Proteomes" id="UP000013782">
    <property type="component" value="Unassembled WGS sequence"/>
</dbReference>
<organism evidence="8 9">
    <name type="scientific">Enterococcus pallens ATCC BAA-351</name>
    <dbReference type="NCBI Taxonomy" id="1158607"/>
    <lineage>
        <taxon>Bacteria</taxon>
        <taxon>Bacillati</taxon>
        <taxon>Bacillota</taxon>
        <taxon>Bacilli</taxon>
        <taxon>Lactobacillales</taxon>
        <taxon>Enterococcaceae</taxon>
        <taxon>Enterococcus</taxon>
    </lineage>
</organism>
<feature type="transmembrane region" description="Helical" evidence="6">
    <location>
        <begin position="248"/>
        <end position="274"/>
    </location>
</feature>
<dbReference type="GO" id="GO:0016020">
    <property type="term" value="C:membrane"/>
    <property type="evidence" value="ECO:0007669"/>
    <property type="project" value="UniProtKB-SubCell"/>
</dbReference>
<evidence type="ECO:0000259" key="7">
    <source>
        <dbReference type="Pfam" id="PF00122"/>
    </source>
</evidence>
<dbReference type="PRINTS" id="PR00119">
    <property type="entry name" value="CATATPASE"/>
</dbReference>
<feature type="transmembrane region" description="Helical" evidence="6">
    <location>
        <begin position="73"/>
        <end position="91"/>
    </location>
</feature>
<dbReference type="GO" id="GO:0005524">
    <property type="term" value="F:ATP binding"/>
    <property type="evidence" value="ECO:0007669"/>
    <property type="project" value="InterPro"/>
</dbReference>
<dbReference type="PATRIC" id="fig|1158607.3.peg.4957"/>
<feature type="transmembrane region" description="Helical" evidence="6">
    <location>
        <begin position="593"/>
        <end position="615"/>
    </location>
</feature>
<keyword evidence="2 6" id="KW-0812">Transmembrane</keyword>
<dbReference type="SFLD" id="SFLDS00003">
    <property type="entry name" value="Haloacid_Dehalogenase"/>
    <property type="match status" value="1"/>
</dbReference>
<comment type="subcellular location">
    <subcellularLocation>
        <location evidence="1">Membrane</location>
        <topology evidence="1">Multi-pass membrane protein</topology>
    </subcellularLocation>
</comment>
<dbReference type="OrthoDB" id="9760364at2"/>